<proteinExistence type="predicted"/>
<dbReference type="SUPFAM" id="SSF88697">
    <property type="entry name" value="PUA domain-like"/>
    <property type="match status" value="1"/>
</dbReference>
<dbReference type="Proteomes" id="UP000093053">
    <property type="component" value="Chromosome"/>
</dbReference>
<dbReference type="STRING" id="1586287.BBK82_23170"/>
<protein>
    <submittedName>
        <fullName evidence="2">Peptidase</fullName>
    </submittedName>
</protein>
<dbReference type="Pfam" id="PF02190">
    <property type="entry name" value="LON_substr_bdg"/>
    <property type="match status" value="1"/>
</dbReference>
<dbReference type="InterPro" id="IPR003111">
    <property type="entry name" value="Lon_prtase_N"/>
</dbReference>
<feature type="domain" description="Lon N-terminal" evidence="1">
    <location>
        <begin position="10"/>
        <end position="211"/>
    </location>
</feature>
<name>A0A1B2HLD2_9PSEU</name>
<dbReference type="PROSITE" id="PS51787">
    <property type="entry name" value="LON_N"/>
    <property type="match status" value="1"/>
</dbReference>
<evidence type="ECO:0000313" key="3">
    <source>
        <dbReference type="Proteomes" id="UP000093053"/>
    </source>
</evidence>
<evidence type="ECO:0000259" key="1">
    <source>
        <dbReference type="PROSITE" id="PS51787"/>
    </source>
</evidence>
<accession>A0A1B2HLD2</accession>
<dbReference type="InterPro" id="IPR015947">
    <property type="entry name" value="PUA-like_sf"/>
</dbReference>
<keyword evidence="3" id="KW-1185">Reference proteome</keyword>
<dbReference type="AlphaFoldDB" id="A0A1B2HLD2"/>
<gene>
    <name evidence="2" type="ORF">BBK82_23170</name>
</gene>
<dbReference type="PANTHER" id="PTHR46732:SF8">
    <property type="entry name" value="ATP-DEPENDENT PROTEASE LA (LON) DOMAIN PROTEIN"/>
    <property type="match status" value="1"/>
</dbReference>
<dbReference type="Gene3D" id="2.30.130.40">
    <property type="entry name" value="LON domain-like"/>
    <property type="match status" value="1"/>
</dbReference>
<dbReference type="Gene3D" id="1.20.58.1480">
    <property type="match status" value="1"/>
</dbReference>
<dbReference type="SMART" id="SM00464">
    <property type="entry name" value="LON"/>
    <property type="match status" value="1"/>
</dbReference>
<reference evidence="2 3" key="1">
    <citation type="submission" date="2016-07" db="EMBL/GenBank/DDBJ databases">
        <title>Complete genome sequence of the Lentzea guizhouensis DHS C013.</title>
        <authorList>
            <person name="Cao C."/>
        </authorList>
    </citation>
    <scope>NUCLEOTIDE SEQUENCE [LARGE SCALE GENOMIC DNA]</scope>
    <source>
        <strain evidence="2 3">DHS C013</strain>
    </source>
</reference>
<evidence type="ECO:0000313" key="2">
    <source>
        <dbReference type="EMBL" id="ANZ38528.1"/>
    </source>
</evidence>
<dbReference type="InterPro" id="IPR046336">
    <property type="entry name" value="Lon_prtase_N_sf"/>
</dbReference>
<sequence>MPPRNVARVAETLPLFPLGTVLLPSASLPLHIFEPRYRQLVVDLMTGTLFGRTFGVVCIKEGWEVGADNVGSLQDIGCSADLLDARPLPEGRFDIVTRGVKRFRLLDVDTTTAPYLLGSVEYLDDAPVPEAAQEVVPLLERGARAAHERYCGAAWHREDWSAPDEDVDLGALSYLLAADCLLPVEDRQRLLEERSPARRLRLVRRMLHRETGILSALKAVPVPLTEFGHVPSPN</sequence>
<dbReference type="PANTHER" id="PTHR46732">
    <property type="entry name" value="ATP-DEPENDENT PROTEASE LA (LON) DOMAIN PROTEIN"/>
    <property type="match status" value="1"/>
</dbReference>
<dbReference type="KEGG" id="led:BBK82_23170"/>
<dbReference type="EMBL" id="CP016793">
    <property type="protein sequence ID" value="ANZ38528.1"/>
    <property type="molecule type" value="Genomic_DNA"/>
</dbReference>
<organism evidence="2 3">
    <name type="scientific">Lentzea guizhouensis</name>
    <dbReference type="NCBI Taxonomy" id="1586287"/>
    <lineage>
        <taxon>Bacteria</taxon>
        <taxon>Bacillati</taxon>
        <taxon>Actinomycetota</taxon>
        <taxon>Actinomycetes</taxon>
        <taxon>Pseudonocardiales</taxon>
        <taxon>Pseudonocardiaceae</taxon>
        <taxon>Lentzea</taxon>
    </lineage>
</organism>